<dbReference type="Proteomes" id="UP000062788">
    <property type="component" value="Unassembled WGS sequence"/>
</dbReference>
<evidence type="ECO:0000313" key="5">
    <source>
        <dbReference type="EMBL" id="SMF99739.1"/>
    </source>
</evidence>
<dbReference type="PROSITE" id="PS50075">
    <property type="entry name" value="CARRIER"/>
    <property type="match status" value="1"/>
</dbReference>
<dbReference type="SMART" id="SM01294">
    <property type="entry name" value="PKS_PP_betabranch"/>
    <property type="match status" value="1"/>
</dbReference>
<feature type="domain" description="Carrier" evidence="3">
    <location>
        <begin position="7"/>
        <end position="84"/>
    </location>
</feature>
<keyword evidence="2" id="KW-0597">Phosphoprotein</keyword>
<proteinExistence type="predicted"/>
<evidence type="ECO:0000256" key="1">
    <source>
        <dbReference type="ARBA" id="ARBA00022450"/>
    </source>
</evidence>
<dbReference type="SMART" id="SM00823">
    <property type="entry name" value="PKS_PP"/>
    <property type="match status" value="1"/>
</dbReference>
<gene>
    <name evidence="5" type="ORF">BSIN_2925</name>
    <name evidence="4" type="ORF">WS67_05415</name>
</gene>
<evidence type="ECO:0000313" key="6">
    <source>
        <dbReference type="Proteomes" id="UP000062788"/>
    </source>
</evidence>
<evidence type="ECO:0000313" key="7">
    <source>
        <dbReference type="Proteomes" id="UP000198460"/>
    </source>
</evidence>
<protein>
    <recommendedName>
        <fullName evidence="3">Carrier domain-containing protein</fullName>
    </recommendedName>
</protein>
<accession>A0A103E6I3</accession>
<sequence>MTTPVLNDASSIETWCVDFISNTLNLSKSKIDPTVAVDRFGLDSATAVSLIMELEETLNVELAPELLFEYPTLRSLSQHLASRLSSKQVA</sequence>
<name>A0A103E6I3_9BURK</name>
<dbReference type="OrthoDB" id="8241648at2"/>
<dbReference type="Gene3D" id="1.10.1200.10">
    <property type="entry name" value="ACP-like"/>
    <property type="match status" value="1"/>
</dbReference>
<dbReference type="GO" id="GO:0031177">
    <property type="term" value="F:phosphopantetheine binding"/>
    <property type="evidence" value="ECO:0007669"/>
    <property type="project" value="InterPro"/>
</dbReference>
<organism evidence="4 6">
    <name type="scientific">Burkholderia singularis</name>
    <dbReference type="NCBI Taxonomy" id="1503053"/>
    <lineage>
        <taxon>Bacteria</taxon>
        <taxon>Pseudomonadati</taxon>
        <taxon>Pseudomonadota</taxon>
        <taxon>Betaproteobacteria</taxon>
        <taxon>Burkholderiales</taxon>
        <taxon>Burkholderiaceae</taxon>
        <taxon>Burkholderia</taxon>
        <taxon>pseudomallei group</taxon>
    </lineage>
</organism>
<dbReference type="AlphaFoldDB" id="A0A103E6I3"/>
<evidence type="ECO:0000256" key="2">
    <source>
        <dbReference type="ARBA" id="ARBA00022553"/>
    </source>
</evidence>
<dbReference type="EMBL" id="LOWA01000014">
    <property type="protein sequence ID" value="KVE29294.1"/>
    <property type="molecule type" value="Genomic_DNA"/>
</dbReference>
<dbReference type="RefSeq" id="WP_059513762.1">
    <property type="nucleotide sequence ID" value="NZ_CP013448.1"/>
</dbReference>
<dbReference type="SUPFAM" id="SSF47336">
    <property type="entry name" value="ACP-like"/>
    <property type="match status" value="1"/>
</dbReference>
<reference evidence="5 7" key="2">
    <citation type="submission" date="2017-04" db="EMBL/GenBank/DDBJ databases">
        <authorList>
            <person name="Afonso C.L."/>
            <person name="Miller P.J."/>
            <person name="Scott M.A."/>
            <person name="Spackman E."/>
            <person name="Goraichik I."/>
            <person name="Dimitrov K.M."/>
            <person name="Suarez D.L."/>
            <person name="Swayne D.E."/>
        </authorList>
    </citation>
    <scope>NUCLEOTIDE SEQUENCE [LARGE SCALE GENOMIC DNA]</scope>
    <source>
        <strain evidence="5">LMG 28154</strain>
    </source>
</reference>
<dbReference type="Proteomes" id="UP000198460">
    <property type="component" value="Unassembled WGS sequence"/>
</dbReference>
<keyword evidence="1" id="KW-0596">Phosphopantetheine</keyword>
<dbReference type="InterPro" id="IPR009081">
    <property type="entry name" value="PP-bd_ACP"/>
</dbReference>
<dbReference type="InterPro" id="IPR036736">
    <property type="entry name" value="ACP-like_sf"/>
</dbReference>
<reference evidence="4 6" key="1">
    <citation type="submission" date="2015-11" db="EMBL/GenBank/DDBJ databases">
        <title>Expanding the genomic diversity of Burkholderia species for the development of highly accurate diagnostics.</title>
        <authorList>
            <person name="Sahl J."/>
            <person name="Keim P."/>
            <person name="Wagner D."/>
        </authorList>
    </citation>
    <scope>NUCLEOTIDE SEQUENCE [LARGE SCALE GENOMIC DNA]</scope>
    <source>
        <strain evidence="4 6">TSV85</strain>
    </source>
</reference>
<keyword evidence="6" id="KW-1185">Reference proteome</keyword>
<dbReference type="Pfam" id="PF00550">
    <property type="entry name" value="PP-binding"/>
    <property type="match status" value="1"/>
</dbReference>
<dbReference type="InterPro" id="IPR020806">
    <property type="entry name" value="PKS_PP-bd"/>
</dbReference>
<dbReference type="EMBL" id="FXAN01000044">
    <property type="protein sequence ID" value="SMF99739.1"/>
    <property type="molecule type" value="Genomic_DNA"/>
</dbReference>
<evidence type="ECO:0000259" key="3">
    <source>
        <dbReference type="PROSITE" id="PS50075"/>
    </source>
</evidence>
<evidence type="ECO:0000313" key="4">
    <source>
        <dbReference type="EMBL" id="KVE29294.1"/>
    </source>
</evidence>